<dbReference type="OMA" id="AICRYFE"/>
<name>C9SNF0_VERA1</name>
<keyword evidence="5" id="KW-1185">Reference proteome</keyword>
<protein>
    <submittedName>
        <fullName evidence="4">Glutathione S-transferase domain-containing protein</fullName>
    </submittedName>
</protein>
<dbReference type="InterPro" id="IPR004046">
    <property type="entry name" value="GST_C"/>
</dbReference>
<dbReference type="KEGG" id="val:VDBG_06425"/>
<dbReference type="InterPro" id="IPR040079">
    <property type="entry name" value="Glutathione_S-Trfase"/>
</dbReference>
<dbReference type="PANTHER" id="PTHR44051">
    <property type="entry name" value="GLUTATHIONE S-TRANSFERASE-RELATED"/>
    <property type="match status" value="1"/>
</dbReference>
<dbReference type="RefSeq" id="XP_003002863.1">
    <property type="nucleotide sequence ID" value="XM_003002817.1"/>
</dbReference>
<evidence type="ECO:0000256" key="1">
    <source>
        <dbReference type="ARBA" id="ARBA00007409"/>
    </source>
</evidence>
<dbReference type="eggNOG" id="ENOG502SUCW">
    <property type="taxonomic scope" value="Eukaryota"/>
</dbReference>
<dbReference type="Gene3D" id="3.40.30.10">
    <property type="entry name" value="Glutaredoxin"/>
    <property type="match status" value="1"/>
</dbReference>
<accession>C9SNF0</accession>
<dbReference type="GeneID" id="9536136"/>
<dbReference type="SFLD" id="SFLDS00019">
    <property type="entry name" value="Glutathione_Transferase_(cytos"/>
    <property type="match status" value="1"/>
</dbReference>
<dbReference type="OrthoDB" id="2309723at2759"/>
<gene>
    <name evidence="4" type="ORF">VDBG_06425</name>
</gene>
<dbReference type="Proteomes" id="UP000008698">
    <property type="component" value="Unassembled WGS sequence"/>
</dbReference>
<evidence type="ECO:0000259" key="2">
    <source>
        <dbReference type="PROSITE" id="PS50404"/>
    </source>
</evidence>
<dbReference type="InterPro" id="IPR036249">
    <property type="entry name" value="Thioredoxin-like_sf"/>
</dbReference>
<feature type="domain" description="GST N-terminal" evidence="2">
    <location>
        <begin position="1"/>
        <end position="83"/>
    </location>
</feature>
<dbReference type="Gene3D" id="1.20.1050.10">
    <property type="match status" value="1"/>
</dbReference>
<evidence type="ECO:0000313" key="5">
    <source>
        <dbReference type="Proteomes" id="UP000008698"/>
    </source>
</evidence>
<dbReference type="HOGENOM" id="CLU_011226_6_3_1"/>
<dbReference type="EMBL" id="DS985221">
    <property type="protein sequence ID" value="EEY20315.1"/>
    <property type="molecule type" value="Genomic_DNA"/>
</dbReference>
<dbReference type="PANTHER" id="PTHR44051:SF8">
    <property type="entry name" value="GLUTATHIONE S-TRANSFERASE GSTA"/>
    <property type="match status" value="1"/>
</dbReference>
<organism evidence="5">
    <name type="scientific">Verticillium alfalfae (strain VaMs.102 / ATCC MYA-4576 / FGSC 10136)</name>
    <name type="common">Verticillium wilt of alfalfa</name>
    <name type="synonym">Verticillium albo-atrum</name>
    <dbReference type="NCBI Taxonomy" id="526221"/>
    <lineage>
        <taxon>Eukaryota</taxon>
        <taxon>Fungi</taxon>
        <taxon>Dikarya</taxon>
        <taxon>Ascomycota</taxon>
        <taxon>Pezizomycotina</taxon>
        <taxon>Sordariomycetes</taxon>
        <taxon>Hypocreomycetidae</taxon>
        <taxon>Glomerellales</taxon>
        <taxon>Plectosphaerellaceae</taxon>
        <taxon>Verticillium</taxon>
    </lineage>
</organism>
<dbReference type="Pfam" id="PF00043">
    <property type="entry name" value="GST_C"/>
    <property type="match status" value="1"/>
</dbReference>
<dbReference type="InterPro" id="IPR004045">
    <property type="entry name" value="Glutathione_S-Trfase_N"/>
</dbReference>
<dbReference type="InterPro" id="IPR010987">
    <property type="entry name" value="Glutathione-S-Trfase_C-like"/>
</dbReference>
<evidence type="ECO:0000313" key="4">
    <source>
        <dbReference type="EMBL" id="EEY20315.1"/>
    </source>
</evidence>
<comment type="similarity">
    <text evidence="1">Belongs to the GST superfamily.</text>
</comment>
<dbReference type="Pfam" id="PF13409">
    <property type="entry name" value="GST_N_2"/>
    <property type="match status" value="1"/>
</dbReference>
<dbReference type="AlphaFoldDB" id="C9SNF0"/>
<dbReference type="PROSITE" id="PS50404">
    <property type="entry name" value="GST_NTER"/>
    <property type="match status" value="1"/>
</dbReference>
<dbReference type="SUPFAM" id="SSF47616">
    <property type="entry name" value="GST C-terminal domain-like"/>
    <property type="match status" value="1"/>
</dbReference>
<dbReference type="PROSITE" id="PS50405">
    <property type="entry name" value="GST_CTER"/>
    <property type="match status" value="1"/>
</dbReference>
<proteinExistence type="inferred from homology"/>
<reference evidence="5" key="1">
    <citation type="journal article" date="2011" name="PLoS Pathog.">
        <title>Comparative genomics yields insights into niche adaptation of plant vascular wilt pathogens.</title>
        <authorList>
            <person name="Klosterman S.J."/>
            <person name="Subbarao K.V."/>
            <person name="Kang S."/>
            <person name="Veronese P."/>
            <person name="Gold S.E."/>
            <person name="Thomma B.P.H.J."/>
            <person name="Chen Z."/>
            <person name="Henrissat B."/>
            <person name="Lee Y.-H."/>
            <person name="Park J."/>
            <person name="Garcia-Pedrajas M.D."/>
            <person name="Barbara D.J."/>
            <person name="Anchieta A."/>
            <person name="de Jonge R."/>
            <person name="Santhanam P."/>
            <person name="Maruthachalam K."/>
            <person name="Atallah Z."/>
            <person name="Amyotte S.G."/>
            <person name="Paz Z."/>
            <person name="Inderbitzin P."/>
            <person name="Hayes R.J."/>
            <person name="Heiman D.I."/>
            <person name="Young S."/>
            <person name="Zeng Q."/>
            <person name="Engels R."/>
            <person name="Galagan J."/>
            <person name="Cuomo C.A."/>
            <person name="Dobinson K.F."/>
            <person name="Ma L.-J."/>
        </authorList>
    </citation>
    <scope>NUCLEOTIDE SEQUENCE [LARGE SCALE GENOMIC DNA]</scope>
    <source>
        <strain evidence="5">VaMs.102 / ATCC MYA-4576 / FGSC 10136</strain>
    </source>
</reference>
<dbReference type="InterPro" id="IPR036282">
    <property type="entry name" value="Glutathione-S-Trfase_C_sf"/>
</dbReference>
<keyword evidence="4" id="KW-0808">Transferase</keyword>
<dbReference type="SFLD" id="SFLDG00358">
    <property type="entry name" value="Main_(cytGST)"/>
    <property type="match status" value="1"/>
</dbReference>
<evidence type="ECO:0000259" key="3">
    <source>
        <dbReference type="PROSITE" id="PS50405"/>
    </source>
</evidence>
<dbReference type="SUPFAM" id="SSF52833">
    <property type="entry name" value="Thioredoxin-like"/>
    <property type="match status" value="1"/>
</dbReference>
<dbReference type="GO" id="GO:0016740">
    <property type="term" value="F:transferase activity"/>
    <property type="evidence" value="ECO:0007669"/>
    <property type="project" value="UniProtKB-KW"/>
</dbReference>
<feature type="domain" description="GST C-terminal" evidence="3">
    <location>
        <begin position="89"/>
        <end position="224"/>
    </location>
</feature>
<dbReference type="STRING" id="526221.C9SNF0"/>
<sequence length="224" mass="25059">MALRLYEAPAPNPFVVRLFALERGGLDIDVEQIDIMTLQNRRLSYRTKVNPRGELPALRVGNEVITEITAICELLDEVATGGDSLFGNGPIERAKTRMWLRRMDLEIAQPIITWFRNDPDTIDFYKGNRLPTPQARVNEKVSINQALNRLDDELEGKNYLAGDRFSAADIHLYGLTKMMISGPGAPAGWVLAPGRTNFLEYFARIDGRAASQKALNTFGTPIKP</sequence>